<dbReference type="GeneTree" id="ENSGT00940000166249"/>
<dbReference type="PROSITE" id="PS50222">
    <property type="entry name" value="EF_HAND_2"/>
    <property type="match status" value="1"/>
</dbReference>
<feature type="compositionally biased region" description="Polar residues" evidence="6">
    <location>
        <begin position="893"/>
        <end position="907"/>
    </location>
</feature>
<keyword evidence="9" id="KW-1185">Reference proteome</keyword>
<dbReference type="PROSITE" id="PS50082">
    <property type="entry name" value="WD_REPEATS_2"/>
    <property type="match status" value="5"/>
</dbReference>
<dbReference type="InterPro" id="IPR019775">
    <property type="entry name" value="WD40_repeat_CS"/>
</dbReference>
<dbReference type="KEGG" id="oki:109900040"/>
<dbReference type="AlphaFoldDB" id="A0A8C7CQ89"/>
<dbReference type="InterPro" id="IPR051242">
    <property type="entry name" value="WD-EF-hand_domain"/>
</dbReference>
<dbReference type="SUPFAM" id="SSF117289">
    <property type="entry name" value="Nucleoporin domain"/>
    <property type="match status" value="1"/>
</dbReference>
<dbReference type="PANTHER" id="PTHR44324">
    <property type="entry name" value="WD40 REPEAT DOMAIN 95"/>
    <property type="match status" value="1"/>
</dbReference>
<dbReference type="GeneID" id="109900040"/>
<keyword evidence="4" id="KW-0106">Calcium</keyword>
<dbReference type="PROSITE" id="PS00018">
    <property type="entry name" value="EF_HAND_1"/>
    <property type="match status" value="1"/>
</dbReference>
<evidence type="ECO:0000259" key="7">
    <source>
        <dbReference type="PROSITE" id="PS50222"/>
    </source>
</evidence>
<dbReference type="Gene3D" id="1.10.238.10">
    <property type="entry name" value="EF-hand"/>
    <property type="match status" value="1"/>
</dbReference>
<evidence type="ECO:0000256" key="5">
    <source>
        <dbReference type="PROSITE-ProRule" id="PRU00221"/>
    </source>
</evidence>
<dbReference type="SUPFAM" id="SSF50978">
    <property type="entry name" value="WD40 repeat-like"/>
    <property type="match status" value="2"/>
</dbReference>
<keyword evidence="1 5" id="KW-0853">WD repeat</keyword>
<reference evidence="8" key="2">
    <citation type="submission" date="2025-09" db="UniProtKB">
        <authorList>
            <consortium name="Ensembl"/>
        </authorList>
    </citation>
    <scope>IDENTIFICATION</scope>
</reference>
<name>A0A8C7CQ89_ONCKI</name>
<feature type="repeat" description="WD" evidence="5">
    <location>
        <begin position="653"/>
        <end position="694"/>
    </location>
</feature>
<feature type="repeat" description="WD" evidence="5">
    <location>
        <begin position="517"/>
        <end position="558"/>
    </location>
</feature>
<dbReference type="SUPFAM" id="SSF47473">
    <property type="entry name" value="EF-hand"/>
    <property type="match status" value="1"/>
</dbReference>
<dbReference type="Gene3D" id="2.130.10.10">
    <property type="entry name" value="YVTN repeat-like/Quinoprotein amine dehydrogenase"/>
    <property type="match status" value="3"/>
</dbReference>
<keyword evidence="3" id="KW-0677">Repeat</keyword>
<dbReference type="RefSeq" id="XP_020351348.2">
    <property type="nucleotide sequence ID" value="XM_020495759.2"/>
</dbReference>
<feature type="repeat" description="WD" evidence="5">
    <location>
        <begin position="413"/>
        <end position="454"/>
    </location>
</feature>
<evidence type="ECO:0000256" key="3">
    <source>
        <dbReference type="ARBA" id="ARBA00022737"/>
    </source>
</evidence>
<protein>
    <submittedName>
        <fullName evidence="8">WD repeat-containing protein on Y chromosome</fullName>
    </submittedName>
</protein>
<gene>
    <name evidence="8" type="primary">LOC109900040</name>
</gene>
<dbReference type="SMART" id="SM00320">
    <property type="entry name" value="WD40"/>
    <property type="match status" value="8"/>
</dbReference>
<dbReference type="Pfam" id="PF00400">
    <property type="entry name" value="WD40"/>
    <property type="match status" value="5"/>
</dbReference>
<dbReference type="GO" id="GO:0005509">
    <property type="term" value="F:calcium ion binding"/>
    <property type="evidence" value="ECO:0007669"/>
    <property type="project" value="InterPro"/>
</dbReference>
<evidence type="ECO:0000313" key="9">
    <source>
        <dbReference type="Proteomes" id="UP000694557"/>
    </source>
</evidence>
<evidence type="ECO:0000256" key="2">
    <source>
        <dbReference type="ARBA" id="ARBA00022723"/>
    </source>
</evidence>
<dbReference type="PANTHER" id="PTHR44324:SF3">
    <property type="entry name" value="WD REPEAT-CONTAINING PROTEIN 49-LIKE"/>
    <property type="match status" value="1"/>
</dbReference>
<dbReference type="PROSITE" id="PS50294">
    <property type="entry name" value="WD_REPEATS_REGION"/>
    <property type="match status" value="1"/>
</dbReference>
<dbReference type="InterPro" id="IPR002048">
    <property type="entry name" value="EF_hand_dom"/>
</dbReference>
<dbReference type="InterPro" id="IPR018247">
    <property type="entry name" value="EF_Hand_1_Ca_BS"/>
</dbReference>
<accession>A0A8C7CQ89</accession>
<feature type="repeat" description="WD" evidence="5">
    <location>
        <begin position="377"/>
        <end position="402"/>
    </location>
</feature>
<evidence type="ECO:0000313" key="8">
    <source>
        <dbReference type="Ensembl" id="ENSOKIP00005007473.1"/>
    </source>
</evidence>
<sequence length="1061" mass="117834">MGTLRGISDPWEVYETETSSSSSCDAGQNACTQEELKLKHLLLLRDAFTRRTTSDRGSRRSWRGARKKGGGERGMSLEEFQNALSAVIGPDSQSGWLERVFNEIDVSCDGYVEWEDLCSYLLQQCRERDHTSRPRGALLNTEPLIKHCSHNKQEPTICVVAVPHPPPLRYISVSKRGLLTVWNNRLQVLKTLELAGDPAEQGVNRRMFRGWTTDAVYLPKVHKVAIATSSRDLHFIDVSTASCFEDIHLFGFPNVPTSLCYWHDIKSPGGRSLLLWGDEKGGIHLLWFLQLQNGLFESPFTEDNVPQRIYMQDIGDHSRLVSYQHIPTVHQEPINRIIFEPHTDLIMTSSGSDASSVVIMHVSLRRKPYVWRINKGVTCFDFSRSLNLLVTGGLDPAVKLWNCFMTARPVAVLHGHGTTVLDVVIYQPLGQVLSYSKDAELRVWDISSNHCLRTVHLQFPCLQPGRAPEHGNFPFLLVAPPFLSQTPPHILVSCRDYLARLRLEKGGRGEEQGGGGRQCHGAPLSCALYNPTLKQVIAGCDDSSVSVWDVETGRLRLKITSAHGEEEITCIALDSSHRRLITGARNGTIKVWNLLNGLNLHKLEPVTLSDVTGVICLHDNQLLAVGWSQQVAQYDIKGAKDVFVRADMSWKSGQQHRADILVVDHCPALGVIATGSHDGEVIVWTLDTQRPLVRLRRATHSLTTPPVDALLFLQRRGGDKHWRNTPILLSSQAGGIYWWSITGHTHTHGQFYAPGGEKECVLGLTSDQENNILVTGDTAGCVQVWDISQYALCITQEPSSSHPPLLQSWRAHEGAIVSVEVLVYTERLFFLSGSVDGTSRVWTGEGGHVGFFGQEPQWSLADPAPHHTSRDQVNNLAEEEKEEREKKIESESDPSQSSEVTGQTSDLFSGGPGSPEEWIYEGPVEEAPTPKSQTGPVEEAPTPKSQTGPVGTEESPAPSHAQHIRVSQCHQLYGDIQRKMAVRRERKQVFGDINVNKLFPIGGLCTPFQALAVQDCQQVFLPEDLPMSPWMQRQTLSCVSEAGLSSLQLSINSSEQEQEAT</sequence>
<evidence type="ECO:0000256" key="4">
    <source>
        <dbReference type="ARBA" id="ARBA00022837"/>
    </source>
</evidence>
<dbReference type="Ensembl" id="ENSOKIT00005007960.1">
    <property type="protein sequence ID" value="ENSOKIP00005007473.1"/>
    <property type="gene ID" value="ENSOKIG00005003383.1"/>
</dbReference>
<dbReference type="Proteomes" id="UP000694557">
    <property type="component" value="Unassembled WGS sequence"/>
</dbReference>
<dbReference type="InterPro" id="IPR015943">
    <property type="entry name" value="WD40/YVTN_repeat-like_dom_sf"/>
</dbReference>
<dbReference type="PROSITE" id="PS00678">
    <property type="entry name" value="WD_REPEATS_1"/>
    <property type="match status" value="2"/>
</dbReference>
<organism evidence="8 9">
    <name type="scientific">Oncorhynchus kisutch</name>
    <name type="common">Coho salmon</name>
    <name type="synonym">Salmo kisutch</name>
    <dbReference type="NCBI Taxonomy" id="8019"/>
    <lineage>
        <taxon>Eukaryota</taxon>
        <taxon>Metazoa</taxon>
        <taxon>Chordata</taxon>
        <taxon>Craniata</taxon>
        <taxon>Vertebrata</taxon>
        <taxon>Euteleostomi</taxon>
        <taxon>Actinopterygii</taxon>
        <taxon>Neopterygii</taxon>
        <taxon>Teleostei</taxon>
        <taxon>Protacanthopterygii</taxon>
        <taxon>Salmoniformes</taxon>
        <taxon>Salmonidae</taxon>
        <taxon>Salmoninae</taxon>
        <taxon>Oncorhynchus</taxon>
    </lineage>
</organism>
<feature type="repeat" description="WD" evidence="5">
    <location>
        <begin position="561"/>
        <end position="602"/>
    </location>
</feature>
<dbReference type="InterPro" id="IPR036322">
    <property type="entry name" value="WD40_repeat_dom_sf"/>
</dbReference>
<proteinExistence type="predicted"/>
<feature type="region of interest" description="Disordered" evidence="6">
    <location>
        <begin position="853"/>
        <end position="964"/>
    </location>
</feature>
<evidence type="ECO:0000256" key="1">
    <source>
        <dbReference type="ARBA" id="ARBA00022574"/>
    </source>
</evidence>
<dbReference type="InterPro" id="IPR001680">
    <property type="entry name" value="WD40_rpt"/>
</dbReference>
<reference evidence="8" key="1">
    <citation type="submission" date="2025-08" db="UniProtKB">
        <authorList>
            <consortium name="Ensembl"/>
        </authorList>
    </citation>
    <scope>IDENTIFICATION</scope>
</reference>
<keyword evidence="2" id="KW-0479">Metal-binding</keyword>
<feature type="domain" description="EF-hand" evidence="7">
    <location>
        <begin position="92"/>
        <end position="127"/>
    </location>
</feature>
<dbReference type="InterPro" id="IPR011992">
    <property type="entry name" value="EF-hand-dom_pair"/>
</dbReference>
<evidence type="ECO:0000256" key="6">
    <source>
        <dbReference type="SAM" id="MobiDB-lite"/>
    </source>
</evidence>